<dbReference type="SUPFAM" id="SSF56801">
    <property type="entry name" value="Acetyl-CoA synthetase-like"/>
    <property type="match status" value="1"/>
</dbReference>
<accession>A0A814XXP2</accession>
<feature type="non-terminal residue" evidence="3">
    <location>
        <position position="1"/>
    </location>
</feature>
<dbReference type="EMBL" id="CAJOBC010009326">
    <property type="protein sequence ID" value="CAF3985049.1"/>
    <property type="molecule type" value="Genomic_DNA"/>
</dbReference>
<dbReference type="InterPro" id="IPR000873">
    <property type="entry name" value="AMP-dep_synth/lig_dom"/>
</dbReference>
<dbReference type="InterPro" id="IPR042099">
    <property type="entry name" value="ANL_N_sf"/>
</dbReference>
<evidence type="ECO:0000256" key="1">
    <source>
        <dbReference type="ARBA" id="ARBA00006432"/>
    </source>
</evidence>
<comment type="caution">
    <text evidence="3">The sequence shown here is derived from an EMBL/GenBank/DDBJ whole genome shotgun (WGS) entry which is preliminary data.</text>
</comment>
<protein>
    <recommendedName>
        <fullName evidence="2">AMP-dependent synthetase/ligase domain-containing protein</fullName>
    </recommendedName>
</protein>
<evidence type="ECO:0000259" key="2">
    <source>
        <dbReference type="Pfam" id="PF00501"/>
    </source>
</evidence>
<name>A0A814XXP2_9BILA</name>
<gene>
    <name evidence="3" type="ORF">GPM918_LOCUS24722</name>
    <name evidence="4" type="ORF">OVA965_LOCUS30181</name>
    <name evidence="5" type="ORF">SRO942_LOCUS24724</name>
    <name evidence="6" type="ORF">TMI583_LOCUS30973</name>
</gene>
<dbReference type="EMBL" id="CAJNOK010021771">
    <property type="protein sequence ID" value="CAF1337444.1"/>
    <property type="molecule type" value="Genomic_DNA"/>
</dbReference>
<evidence type="ECO:0000313" key="4">
    <source>
        <dbReference type="EMBL" id="CAF1337444.1"/>
    </source>
</evidence>
<dbReference type="Pfam" id="PF00501">
    <property type="entry name" value="AMP-binding"/>
    <property type="match status" value="1"/>
</dbReference>
<dbReference type="Proteomes" id="UP000681722">
    <property type="component" value="Unassembled WGS sequence"/>
</dbReference>
<proteinExistence type="inferred from homology"/>
<dbReference type="Proteomes" id="UP000663829">
    <property type="component" value="Unassembled WGS sequence"/>
</dbReference>
<dbReference type="EMBL" id="CAJOBA010043392">
    <property type="protein sequence ID" value="CAF4148645.1"/>
    <property type="molecule type" value="Genomic_DNA"/>
</dbReference>
<dbReference type="Proteomes" id="UP000682733">
    <property type="component" value="Unassembled WGS sequence"/>
</dbReference>
<dbReference type="GO" id="GO:0031956">
    <property type="term" value="F:medium-chain fatty acid-CoA ligase activity"/>
    <property type="evidence" value="ECO:0007669"/>
    <property type="project" value="TreeGrafter"/>
</dbReference>
<evidence type="ECO:0000313" key="6">
    <source>
        <dbReference type="EMBL" id="CAF4148645.1"/>
    </source>
</evidence>
<organism evidence="3 7">
    <name type="scientific">Didymodactylos carnosus</name>
    <dbReference type="NCBI Taxonomy" id="1234261"/>
    <lineage>
        <taxon>Eukaryota</taxon>
        <taxon>Metazoa</taxon>
        <taxon>Spiralia</taxon>
        <taxon>Gnathifera</taxon>
        <taxon>Rotifera</taxon>
        <taxon>Eurotatoria</taxon>
        <taxon>Bdelloidea</taxon>
        <taxon>Philodinida</taxon>
        <taxon>Philodinidae</taxon>
        <taxon>Didymodactylos</taxon>
    </lineage>
</organism>
<dbReference type="AlphaFoldDB" id="A0A814XXP2"/>
<feature type="domain" description="AMP-dependent synthetase/ligase" evidence="2">
    <location>
        <begin position="20"/>
        <end position="329"/>
    </location>
</feature>
<dbReference type="Proteomes" id="UP000677228">
    <property type="component" value="Unassembled WGS sequence"/>
</dbReference>
<dbReference type="EMBL" id="CAJNOQ010009324">
    <property type="protein sequence ID" value="CAF1221760.1"/>
    <property type="molecule type" value="Genomic_DNA"/>
</dbReference>
<dbReference type="OrthoDB" id="429813at2759"/>
<dbReference type="GO" id="GO:0006631">
    <property type="term" value="P:fatty acid metabolic process"/>
    <property type="evidence" value="ECO:0007669"/>
    <property type="project" value="TreeGrafter"/>
</dbReference>
<evidence type="ECO:0000313" key="7">
    <source>
        <dbReference type="Proteomes" id="UP000663829"/>
    </source>
</evidence>
<evidence type="ECO:0000313" key="3">
    <source>
        <dbReference type="EMBL" id="CAF1221760.1"/>
    </source>
</evidence>
<dbReference type="Gene3D" id="3.40.50.12780">
    <property type="entry name" value="N-terminal domain of ligase-like"/>
    <property type="match status" value="1"/>
</dbReference>
<dbReference type="PANTHER" id="PTHR43201:SF8">
    <property type="entry name" value="ACYL-COA SYNTHETASE FAMILY MEMBER 3"/>
    <property type="match status" value="1"/>
</dbReference>
<dbReference type="PANTHER" id="PTHR43201">
    <property type="entry name" value="ACYL-COA SYNTHETASE"/>
    <property type="match status" value="1"/>
</dbReference>
<comment type="similarity">
    <text evidence="1">Belongs to the ATP-dependent AMP-binding enzyme family.</text>
</comment>
<sequence length="329" mass="37524">MNLVDNQPYTAVGDILTYQSKVRPTKSCLLYPNPSNSEEYLSATYAQVHQFTTRLVQKFLSQYFNDNPPTTSTVICILSNCTTEYFLTVYTLLKLPNVIVFLLSTRNSKTAIEHLINETQAKYVFTTKDYLELLPLIETLKIIQFDNDVHINDLQQLTIVDNKENLRSQQFDEIQMIFHSSGSTAYPRPIRLTNRYFFNIYYSLLSVNNDWYNENDIVLAWGALYHILAFMTSVSIWQAGGCFALPLTKVYPPTPRELFVNVKQQITKLITVPALLGQLVDEINSQSIPNFDSLKKMIFIMYGGAPCPDNICQILVDNGINVISAYGTT</sequence>
<reference evidence="3" key="1">
    <citation type="submission" date="2021-02" db="EMBL/GenBank/DDBJ databases">
        <authorList>
            <person name="Nowell W R."/>
        </authorList>
    </citation>
    <scope>NUCLEOTIDE SEQUENCE</scope>
</reference>
<keyword evidence="7" id="KW-1185">Reference proteome</keyword>
<evidence type="ECO:0000313" key="5">
    <source>
        <dbReference type="EMBL" id="CAF3985049.1"/>
    </source>
</evidence>